<feature type="repeat" description="WD" evidence="5">
    <location>
        <begin position="240"/>
        <end position="281"/>
    </location>
</feature>
<dbReference type="GO" id="GO:0003682">
    <property type="term" value="F:chromatin binding"/>
    <property type="evidence" value="ECO:0007669"/>
    <property type="project" value="TreeGrafter"/>
</dbReference>
<dbReference type="PROSITE" id="PS50082">
    <property type="entry name" value="WD_REPEATS_2"/>
    <property type="match status" value="3"/>
</dbReference>
<keyword evidence="2 5" id="KW-0853">WD repeat</keyword>
<gene>
    <name evidence="10" type="ORF">FCM35_KLT09069</name>
</gene>
<name>A0A833QMZ1_9POAL</name>
<dbReference type="InterPro" id="IPR057646">
    <property type="entry name" value="WD40_WDHD1_1st"/>
</dbReference>
<feature type="repeat" description="WD" evidence="5">
    <location>
        <begin position="148"/>
        <end position="189"/>
    </location>
</feature>
<dbReference type="GO" id="GO:0003677">
    <property type="term" value="F:DNA binding"/>
    <property type="evidence" value="ECO:0007669"/>
    <property type="project" value="UniProtKB-KW"/>
</dbReference>
<feature type="compositionally biased region" description="Polar residues" evidence="6">
    <location>
        <begin position="915"/>
        <end position="937"/>
    </location>
</feature>
<proteinExistence type="predicted"/>
<dbReference type="PROSITE" id="PS50294">
    <property type="entry name" value="WD_REPEATS_REGION"/>
    <property type="match status" value="2"/>
</dbReference>
<dbReference type="InterPro" id="IPR001680">
    <property type="entry name" value="WD40_rpt"/>
</dbReference>
<dbReference type="PROSITE" id="PS00678">
    <property type="entry name" value="WD_REPEATS_1"/>
    <property type="match status" value="1"/>
</dbReference>
<dbReference type="GO" id="GO:0006261">
    <property type="term" value="P:DNA-templated DNA replication"/>
    <property type="evidence" value="ECO:0007669"/>
    <property type="project" value="TreeGrafter"/>
</dbReference>
<keyword evidence="3" id="KW-0677">Repeat</keyword>
<dbReference type="GO" id="GO:0000278">
    <property type="term" value="P:mitotic cell cycle"/>
    <property type="evidence" value="ECO:0007669"/>
    <property type="project" value="TreeGrafter"/>
</dbReference>
<reference evidence="10" key="1">
    <citation type="submission" date="2020-01" db="EMBL/GenBank/DDBJ databases">
        <title>Genome sequence of Kobresia littledalei, the first chromosome-level genome in the family Cyperaceae.</title>
        <authorList>
            <person name="Qu G."/>
        </authorList>
    </citation>
    <scope>NUCLEOTIDE SEQUENCE</scope>
    <source>
        <strain evidence="10">C.B.Clarke</strain>
        <tissue evidence="10">Leaf</tissue>
    </source>
</reference>
<dbReference type="Pfam" id="PF12341">
    <property type="entry name" value="Mcl1_mid"/>
    <property type="match status" value="1"/>
</dbReference>
<dbReference type="EMBL" id="SWLB01000019">
    <property type="protein sequence ID" value="KAF3325989.1"/>
    <property type="molecule type" value="Genomic_DNA"/>
</dbReference>
<evidence type="ECO:0000256" key="1">
    <source>
        <dbReference type="ARBA" id="ARBA00004123"/>
    </source>
</evidence>
<feature type="domain" description="WDHD1/CFT4 helical bundle" evidence="8">
    <location>
        <begin position="713"/>
        <end position="817"/>
    </location>
</feature>
<feature type="domain" description="WDHD1/CFT4 second beta-propeller" evidence="7">
    <location>
        <begin position="420"/>
        <end position="704"/>
    </location>
</feature>
<dbReference type="AlphaFoldDB" id="A0A833QMZ1"/>
<feature type="region of interest" description="Disordered" evidence="6">
    <location>
        <begin position="913"/>
        <end position="942"/>
    </location>
</feature>
<dbReference type="OrthoDB" id="427368at2759"/>
<evidence type="ECO:0000313" key="10">
    <source>
        <dbReference type="EMBL" id="KAF3325989.1"/>
    </source>
</evidence>
<organism evidence="10 11">
    <name type="scientific">Carex littledalei</name>
    <dbReference type="NCBI Taxonomy" id="544730"/>
    <lineage>
        <taxon>Eukaryota</taxon>
        <taxon>Viridiplantae</taxon>
        <taxon>Streptophyta</taxon>
        <taxon>Embryophyta</taxon>
        <taxon>Tracheophyta</taxon>
        <taxon>Spermatophyta</taxon>
        <taxon>Magnoliopsida</taxon>
        <taxon>Liliopsida</taxon>
        <taxon>Poales</taxon>
        <taxon>Cyperaceae</taxon>
        <taxon>Cyperoideae</taxon>
        <taxon>Cariceae</taxon>
        <taxon>Carex</taxon>
        <taxon>Carex subgen. Euthyceras</taxon>
    </lineage>
</organism>
<dbReference type="SUPFAM" id="SSF50978">
    <property type="entry name" value="WD40 repeat-like"/>
    <property type="match status" value="1"/>
</dbReference>
<dbReference type="Pfam" id="PF20946">
    <property type="entry name" value="Ctf4_C"/>
    <property type="match status" value="1"/>
</dbReference>
<dbReference type="PANTHER" id="PTHR19932:SF10">
    <property type="entry name" value="WD REPEAT AND HMG-BOX DNA-BINDING PROTEIN 1"/>
    <property type="match status" value="1"/>
</dbReference>
<evidence type="ECO:0000256" key="3">
    <source>
        <dbReference type="ARBA" id="ARBA00022737"/>
    </source>
</evidence>
<keyword evidence="10" id="KW-0238">DNA-binding</keyword>
<feature type="domain" description="WDHD1 first WD40" evidence="9">
    <location>
        <begin position="20"/>
        <end position="311"/>
    </location>
</feature>
<dbReference type="InterPro" id="IPR019775">
    <property type="entry name" value="WD40_repeat_CS"/>
</dbReference>
<dbReference type="InterPro" id="IPR015943">
    <property type="entry name" value="WD40/YVTN_repeat-like_dom_sf"/>
</dbReference>
<dbReference type="InterPro" id="IPR036322">
    <property type="entry name" value="WD40_repeat_dom_sf"/>
</dbReference>
<feature type="repeat" description="WD" evidence="5">
    <location>
        <begin position="64"/>
        <end position="94"/>
    </location>
</feature>
<evidence type="ECO:0000259" key="9">
    <source>
        <dbReference type="Pfam" id="PF24817"/>
    </source>
</evidence>
<dbReference type="GO" id="GO:0043596">
    <property type="term" value="C:nuclear replication fork"/>
    <property type="evidence" value="ECO:0007669"/>
    <property type="project" value="TreeGrafter"/>
</dbReference>
<feature type="region of interest" description="Disordered" evidence="6">
    <location>
        <begin position="385"/>
        <end position="410"/>
    </location>
</feature>
<dbReference type="Gene3D" id="2.130.10.10">
    <property type="entry name" value="YVTN repeat-like/Quinoprotein amine dehydrogenase"/>
    <property type="match status" value="2"/>
</dbReference>
<sequence>MGRLLKLKEAHKSDTPVTCSVVWAHDGCHLATSCASDTEVLIHDMSAPPPGRSGAGVVTSPVVLRHHKEGVTAIALGPTSSPLASGSIDHSVKLCSFPGGAFQGNVTRFTLPIKSLAFNKSGTLLAAAGDDDGIKLISTIDLTISRVLKGHKGPVTGLSFDPKNDYLASIDSFGTVIYWELSTGKPVHTLKSIAPNHNSDSSVLNTISWRPDGEMLAVPGLRNDVVMYDRDTSEKLFNLKGDHEKSVCSFCWSPNGKYLATSGLDKQVLIWDVDLKQDIERQKFEERVCGLSWKPVGNALAVIDVMGRFGIWENPVPISMKSPTEGVVLNESNALFEDEDEDEVLGKGISCYSGSLDDSTEKSAGDFTPISSKKVKKRGPLFDEGEEVLQETESRKRRRENVCKRGDGDVRERGGVMMQEAFQAGSTPTEQGKRRFLCYNLLGCVTSLENDGFSHVEVDFHDTGRGPRVPSMTDYFGFTMAALNESGCVLASPFKGEKNMSTLMYRPFGSWANNSEWSMRFELEEVKAVTLGKNWVAAVTSFNFLRIFTEGGLQMHILSVNGPVVTLAGFEDLLAVVTHASDCLSSGEQVLEMKVFNIRYATQTISCRLPLTLSSHLSWLGFSEDGRICSFDSKGILRVYSDQFGGSWLPVFSVDKARKSEDENYWIVGLNATKLFCVVCKSPESYPSVMPKPVLTILDFSSPIASSDLGADELENEFMINNLQLSEIRKKIKDMEACGLDVTALDDEAFSLEVKLDRCILKLIASCCHSDRLVRATELARLLSTQKSLKGAITIVTASKLPILQEKFSAILEERMLEDLKMPEPIPTVRSNSRTTNSIQPRNSLSPMMESTPDFYNGTQNTIKLKIKSSPATETLKLVKTHSSPRDNLVEGEDISKERKVGSKLEKLATFVKTKGNSSSEIPGKEGSSSSTGNVKQQAELKVPINPFARVKKV</sequence>
<dbReference type="InterPro" id="IPR048591">
    <property type="entry name" value="WDHD1/CFT4_hel"/>
</dbReference>
<accession>A0A833QMZ1</accession>
<dbReference type="Proteomes" id="UP000623129">
    <property type="component" value="Unassembled WGS sequence"/>
</dbReference>
<evidence type="ECO:0000256" key="5">
    <source>
        <dbReference type="PROSITE-ProRule" id="PRU00221"/>
    </source>
</evidence>
<dbReference type="PANTHER" id="PTHR19932">
    <property type="entry name" value="WD REPEAT AND HMG-BOX DNA BINDING PROTEIN"/>
    <property type="match status" value="1"/>
</dbReference>
<dbReference type="InterPro" id="IPR022100">
    <property type="entry name" value="WDHD1/CFT4_beta-prop_2nd"/>
</dbReference>
<keyword evidence="11" id="KW-1185">Reference proteome</keyword>
<evidence type="ECO:0000259" key="8">
    <source>
        <dbReference type="Pfam" id="PF20946"/>
    </source>
</evidence>
<evidence type="ECO:0000259" key="7">
    <source>
        <dbReference type="Pfam" id="PF12341"/>
    </source>
</evidence>
<comment type="subcellular location">
    <subcellularLocation>
        <location evidence="1">Nucleus</location>
    </subcellularLocation>
</comment>
<evidence type="ECO:0000256" key="4">
    <source>
        <dbReference type="ARBA" id="ARBA00023242"/>
    </source>
</evidence>
<evidence type="ECO:0000256" key="6">
    <source>
        <dbReference type="SAM" id="MobiDB-lite"/>
    </source>
</evidence>
<keyword evidence="4" id="KW-0539">Nucleus</keyword>
<dbReference type="SMART" id="SM00320">
    <property type="entry name" value="WD40"/>
    <property type="match status" value="7"/>
</dbReference>
<feature type="region of interest" description="Disordered" evidence="6">
    <location>
        <begin position="825"/>
        <end position="850"/>
    </location>
</feature>
<dbReference type="CDD" id="cd00200">
    <property type="entry name" value="WD40"/>
    <property type="match status" value="1"/>
</dbReference>
<protein>
    <submittedName>
        <fullName evidence="10">WD repeat and HMG-box DNA-binding protein 1</fullName>
    </submittedName>
</protein>
<feature type="compositionally biased region" description="Polar residues" evidence="6">
    <location>
        <begin position="829"/>
        <end position="846"/>
    </location>
</feature>
<dbReference type="GO" id="GO:0006281">
    <property type="term" value="P:DNA repair"/>
    <property type="evidence" value="ECO:0007669"/>
    <property type="project" value="TreeGrafter"/>
</dbReference>
<comment type="caution">
    <text evidence="10">The sequence shown here is derived from an EMBL/GenBank/DDBJ whole genome shotgun (WGS) entry which is preliminary data.</text>
</comment>
<dbReference type="Pfam" id="PF24817">
    <property type="entry name" value="WD40_WDHD1_1st"/>
    <property type="match status" value="1"/>
</dbReference>
<evidence type="ECO:0000313" key="11">
    <source>
        <dbReference type="Proteomes" id="UP000623129"/>
    </source>
</evidence>
<evidence type="ECO:0000256" key="2">
    <source>
        <dbReference type="ARBA" id="ARBA00022574"/>
    </source>
</evidence>
<feature type="compositionally biased region" description="Basic and acidic residues" evidence="6">
    <location>
        <begin position="400"/>
        <end position="410"/>
    </location>
</feature>